<evidence type="ECO:0000313" key="2">
    <source>
        <dbReference type="Proteomes" id="UP000029348"/>
    </source>
</evidence>
<proteinExistence type="predicted"/>
<gene>
    <name evidence="1" type="primary">82</name>
    <name evidence="1" type="ORF">PBI_SQUIRTY_82</name>
</gene>
<dbReference type="GeneID" id="23679137"/>
<dbReference type="EMBL" id="KM101124">
    <property type="protein sequence ID" value="AIM41029.1"/>
    <property type="molecule type" value="Genomic_DNA"/>
</dbReference>
<accession>A0A088FBR9</accession>
<dbReference type="OrthoDB" id="8611at10239"/>
<dbReference type="RefSeq" id="YP_009124634.1">
    <property type="nucleotide sequence ID" value="NC_026588.1"/>
</dbReference>
<dbReference type="Proteomes" id="UP000029348">
    <property type="component" value="Segment"/>
</dbReference>
<evidence type="ECO:0000313" key="1">
    <source>
        <dbReference type="EMBL" id="AIM41029.1"/>
    </source>
</evidence>
<protein>
    <submittedName>
        <fullName evidence="1">Uncharacterized protein</fullName>
    </submittedName>
</protein>
<keyword evidence="2" id="KW-1185">Reference proteome</keyword>
<dbReference type="KEGG" id="vg:23679137"/>
<organism evidence="1 2">
    <name type="scientific">Mycobacterium phage Squirty</name>
    <dbReference type="NCBI Taxonomy" id="1527512"/>
    <lineage>
        <taxon>Viruses</taxon>
        <taxon>Duplodnaviria</taxon>
        <taxon>Heunggongvirae</taxon>
        <taxon>Uroviricota</taxon>
        <taxon>Caudoviricetes</taxon>
        <taxon>Gracegardnervirinae</taxon>
        <taxon>Squirtyvirus</taxon>
        <taxon>Squirtyvirus squirty</taxon>
        <taxon>Mycobacterium virus Squirty</taxon>
    </lineage>
</organism>
<name>A0A088FBR9_9CAUD</name>
<sequence>MNRPTKVAAMPMPERIQRKRTRGWRMPEGAIYVGRLLVVERAHKDASGAWMWLCRCDCARYVHVRGATLKAGRTSACHSCAATARSTTHGGAGTDLYSRWRDKPGVWLEPGHVYQRVREIMRENNTRPTDDYQALCDSKAAEDEDPAVTAQRRAAIRAFAEAKKNFGRPADDPQRIAELVARQREAAPPLPPDQWADGDA</sequence>
<reference evidence="1 2" key="1">
    <citation type="submission" date="2014-07" db="EMBL/GenBank/DDBJ databases">
        <authorList>
            <person name="Nurko I."/>
            <person name="Arora N."/>
            <person name="Mosteller S."/>
            <person name="Bari R."/>
            <person name="McNulty L."/>
            <person name="Schmidt T."/>
            <person name="Mehalik H."/>
            <person name="Reinhart E."/>
            <person name="Winders D.C."/>
            <person name="Nootbar H.A."/>
            <person name="Reilly M.A."/>
            <person name="Gough E."/>
            <person name="Gregory S."/>
            <person name="Harbaugh B."/>
            <person name="Kaur B."/>
            <person name="Siesel C."/>
            <person name="Warwar S."/>
            <person name="Breitenberger C.A."/>
            <person name="Daniels C.J."/>
            <person name="Ball S.L."/>
            <person name="Buck G.A."/>
            <person name="Campbell R."/>
            <person name="Carvalho M.R."/>
            <person name="Duckworth R.A."/>
            <person name="Dunn T."/>
            <person name="Halpern C."/>
            <person name="Johnson A."/>
            <person name="Kiflezghi M.G."/>
            <person name="Lee V."/>
            <person name="Loviza R.A."/>
            <person name="Serrano M.G."/>
            <person name="Shah Z.V."/>
            <person name="Sharma K."/>
            <person name="Voegtly L.J."/>
            <person name="Walstead R."/>
            <person name="Wang Y.P."/>
            <person name="Bradley K.W."/>
            <person name="Barker L.P."/>
            <person name="Asai D.J."/>
            <person name="Bowman C.A."/>
            <person name="Russell D.A."/>
            <person name="Pope W.H."/>
            <person name="Jacobs-Sera D."/>
            <person name="Hendrix R.W."/>
            <person name="Hatfull G.F."/>
        </authorList>
    </citation>
    <scope>NUCLEOTIDE SEQUENCE [LARGE SCALE GENOMIC DNA]</scope>
</reference>